<dbReference type="AlphaFoldDB" id="A0A2K9NQK2"/>
<evidence type="ECO:0000313" key="1">
    <source>
        <dbReference type="EMBL" id="AUN97783.1"/>
    </source>
</evidence>
<dbReference type="OrthoDB" id="5297222at2"/>
<name>A0A2K9NQK2_BACTC</name>
<sequence length="222" mass="25325">MYRINKTSTAFKIFAVLLAVIILFFSHRAFAIEYRVDQEHSRVGFTIKHMMLTNIHGQFNNFEGSFDFDPTQNLMTNANFIVRTASLYTAVDKRDDHLKSADFFDVTKYPTMTLENIVITRVGKTTDPYKYKLTGDLTLHGKTKREVFDLVYTGTKKAKNGETRAGFAMTGKINRMDYGMNWGPKVEGDVMINKDVFIEIDVSAIESDTRVPGGNQKLYEAK</sequence>
<dbReference type="PANTHER" id="PTHR34406">
    <property type="entry name" value="PROTEIN YCEI"/>
    <property type="match status" value="1"/>
</dbReference>
<dbReference type="PANTHER" id="PTHR34406:SF1">
    <property type="entry name" value="PROTEIN YCEI"/>
    <property type="match status" value="1"/>
</dbReference>
<dbReference type="InterPro" id="IPR007372">
    <property type="entry name" value="Lipid/polyisoprenoid-bd_YceI"/>
</dbReference>
<dbReference type="RefSeq" id="WP_102243076.1">
    <property type="nucleotide sequence ID" value="NZ_CP025704.1"/>
</dbReference>
<dbReference type="SMART" id="SM00867">
    <property type="entry name" value="YceI"/>
    <property type="match status" value="1"/>
</dbReference>
<organism evidence="1 2">
    <name type="scientific">Bacteriovorax stolpii</name>
    <name type="common">Bdellovibrio stolpii</name>
    <dbReference type="NCBI Taxonomy" id="960"/>
    <lineage>
        <taxon>Bacteria</taxon>
        <taxon>Pseudomonadati</taxon>
        <taxon>Bdellovibrionota</taxon>
        <taxon>Bacteriovoracia</taxon>
        <taxon>Bacteriovoracales</taxon>
        <taxon>Bacteriovoracaceae</taxon>
        <taxon>Bacteriovorax</taxon>
    </lineage>
</organism>
<dbReference type="Pfam" id="PF04264">
    <property type="entry name" value="YceI"/>
    <property type="match status" value="1"/>
</dbReference>
<dbReference type="Gene3D" id="2.40.128.110">
    <property type="entry name" value="Lipid/polyisoprenoid-binding, YceI-like"/>
    <property type="match status" value="1"/>
</dbReference>
<proteinExistence type="predicted"/>
<dbReference type="SUPFAM" id="SSF101874">
    <property type="entry name" value="YceI-like"/>
    <property type="match status" value="1"/>
</dbReference>
<keyword evidence="2" id="KW-1185">Reference proteome</keyword>
<reference evidence="1 2" key="1">
    <citation type="submission" date="2018-01" db="EMBL/GenBank/DDBJ databases">
        <title>Complete genome sequence of Bacteriovorax stolpii DSM12778.</title>
        <authorList>
            <person name="Tang B."/>
            <person name="Chang J."/>
        </authorList>
    </citation>
    <scope>NUCLEOTIDE SEQUENCE [LARGE SCALE GENOMIC DNA]</scope>
    <source>
        <strain evidence="1 2">DSM 12778</strain>
    </source>
</reference>
<dbReference type="KEGG" id="bsto:C0V70_06585"/>
<gene>
    <name evidence="1" type="ORF">C0V70_06585</name>
</gene>
<dbReference type="Proteomes" id="UP000235584">
    <property type="component" value="Chromosome"/>
</dbReference>
<dbReference type="EMBL" id="CP025704">
    <property type="protein sequence ID" value="AUN97783.1"/>
    <property type="molecule type" value="Genomic_DNA"/>
</dbReference>
<dbReference type="InterPro" id="IPR036761">
    <property type="entry name" value="TTHA0802/YceI-like_sf"/>
</dbReference>
<evidence type="ECO:0000313" key="2">
    <source>
        <dbReference type="Proteomes" id="UP000235584"/>
    </source>
</evidence>
<accession>A0A2K9NQK2</accession>
<protein>
    <submittedName>
        <fullName evidence="1">Polyisoprenoid-binding protein</fullName>
    </submittedName>
</protein>